<organism evidence="1 2">
    <name type="scientific">Parerythrobacter lacustris</name>
    <dbReference type="NCBI Taxonomy" id="2969984"/>
    <lineage>
        <taxon>Bacteria</taxon>
        <taxon>Pseudomonadati</taxon>
        <taxon>Pseudomonadota</taxon>
        <taxon>Alphaproteobacteria</taxon>
        <taxon>Sphingomonadales</taxon>
        <taxon>Erythrobacteraceae</taxon>
        <taxon>Parerythrobacter</taxon>
    </lineage>
</organism>
<gene>
    <name evidence="1" type="ORF">NSO95_06025</name>
</gene>
<comment type="caution">
    <text evidence="1">The sequence shown here is derived from an EMBL/GenBank/DDBJ whole genome shotgun (WGS) entry which is preliminary data.</text>
</comment>
<keyword evidence="2" id="KW-1185">Reference proteome</keyword>
<accession>A0ABT1XPB1</accession>
<dbReference type="RefSeq" id="WP_257595259.1">
    <property type="nucleotide sequence ID" value="NZ_JANKHH010000003.1"/>
</dbReference>
<dbReference type="Proteomes" id="UP001206067">
    <property type="component" value="Unassembled WGS sequence"/>
</dbReference>
<evidence type="ECO:0000313" key="2">
    <source>
        <dbReference type="Proteomes" id="UP001206067"/>
    </source>
</evidence>
<name>A0ABT1XPB1_9SPHN</name>
<evidence type="ECO:0008006" key="3">
    <source>
        <dbReference type="Google" id="ProtNLM"/>
    </source>
</evidence>
<evidence type="ECO:0000313" key="1">
    <source>
        <dbReference type="EMBL" id="MCR2833494.1"/>
    </source>
</evidence>
<dbReference type="EMBL" id="JANKHH010000003">
    <property type="protein sequence ID" value="MCR2833494.1"/>
    <property type="molecule type" value="Genomic_DNA"/>
</dbReference>
<sequence>MAGRKPDYRVCTAEEGQNGDRFYSDIGAGWRFESDKAIGISVKLRPNIAVMGELVLFDNKD</sequence>
<reference evidence="1 2" key="1">
    <citation type="submission" date="2022-08" db="EMBL/GenBank/DDBJ databases">
        <title>Polyphasic taxonomy analysis of Qipengyuania sp.RS5-5.</title>
        <authorList>
            <person name="Xamxidin M."/>
            <person name="Wu M."/>
        </authorList>
    </citation>
    <scope>NUCLEOTIDE SEQUENCE [LARGE SCALE GENOMIC DNA]</scope>
    <source>
        <strain evidence="1 2">RS5-5</strain>
    </source>
</reference>
<protein>
    <recommendedName>
        <fullName evidence="3">DUF2793 domain-containing protein</fullName>
    </recommendedName>
</protein>
<proteinExistence type="predicted"/>